<reference evidence="6 7" key="1">
    <citation type="journal article" date="2013" name="Genome Announc.">
        <title>Draft Genome Sequence of an Anaerobic and Extremophilic Bacterium, Caldanaerobacter yonseiensis, Isolated from a Geothermal Hot Stream.</title>
        <authorList>
            <person name="Lee S.J."/>
            <person name="Lee Y.J."/>
            <person name="Park G.S."/>
            <person name="Kim B.C."/>
            <person name="Lee S.J."/>
            <person name="Shin J.H."/>
            <person name="Lee D.W."/>
        </authorList>
    </citation>
    <scope>NUCLEOTIDE SEQUENCE [LARGE SCALE GENOMIC DNA]</scope>
    <source>
        <strain evidence="6 7">KB-1</strain>
    </source>
</reference>
<dbReference type="InterPro" id="IPR038257">
    <property type="entry name" value="CRISPR-assoc_Cas3_HD_sf"/>
</dbReference>
<name>U5CVR2_CALSX</name>
<feature type="coiled-coil region" evidence="4">
    <location>
        <begin position="328"/>
        <end position="355"/>
    </location>
</feature>
<dbReference type="NCBIfam" id="TIGR01596">
    <property type="entry name" value="cas3_HD"/>
    <property type="match status" value="1"/>
</dbReference>
<dbReference type="AlphaFoldDB" id="U5CVR2"/>
<dbReference type="PATRIC" id="fig|1388761.3.peg.1349"/>
<evidence type="ECO:0000313" key="6">
    <source>
        <dbReference type="EMBL" id="ERM92162.1"/>
    </source>
</evidence>
<evidence type="ECO:0000313" key="7">
    <source>
        <dbReference type="Proteomes" id="UP000016856"/>
    </source>
</evidence>
<accession>U5CVR2</accession>
<dbReference type="GO" id="GO:0046872">
    <property type="term" value="F:metal ion binding"/>
    <property type="evidence" value="ECO:0007669"/>
    <property type="project" value="UniProtKB-KW"/>
</dbReference>
<evidence type="ECO:0000256" key="1">
    <source>
        <dbReference type="ARBA" id="ARBA00022723"/>
    </source>
</evidence>
<evidence type="ECO:0008006" key="8">
    <source>
        <dbReference type="Google" id="ProtNLM"/>
    </source>
</evidence>
<dbReference type="GO" id="GO:0016787">
    <property type="term" value="F:hydrolase activity"/>
    <property type="evidence" value="ECO:0007669"/>
    <property type="project" value="UniProtKB-KW"/>
</dbReference>
<evidence type="ECO:0000256" key="2">
    <source>
        <dbReference type="ARBA" id="ARBA00022801"/>
    </source>
</evidence>
<feature type="region of interest" description="Disordered" evidence="5">
    <location>
        <begin position="126"/>
        <end position="148"/>
    </location>
</feature>
<keyword evidence="3" id="KW-0051">Antiviral defense</keyword>
<keyword evidence="1" id="KW-0479">Metal-binding</keyword>
<evidence type="ECO:0000256" key="3">
    <source>
        <dbReference type="ARBA" id="ARBA00023118"/>
    </source>
</evidence>
<dbReference type="InterPro" id="IPR006483">
    <property type="entry name" value="CRISPR-assoc_Cas3_HD"/>
</dbReference>
<proteinExistence type="predicted"/>
<keyword evidence="4" id="KW-0175">Coiled coil</keyword>
<dbReference type="Gene3D" id="1.10.3210.30">
    <property type="match status" value="1"/>
</dbReference>
<dbReference type="Proteomes" id="UP000016856">
    <property type="component" value="Unassembled WGS sequence"/>
</dbReference>
<keyword evidence="2" id="KW-0378">Hydrolase</keyword>
<protein>
    <recommendedName>
        <fullName evidence="8">CRISPR-associated endonuclease Cas3</fullName>
    </recommendedName>
</protein>
<evidence type="ECO:0000256" key="5">
    <source>
        <dbReference type="SAM" id="MobiDB-lite"/>
    </source>
</evidence>
<gene>
    <name evidence="6" type="ORF">O163_06710</name>
</gene>
<dbReference type="EMBL" id="AXDC01000014">
    <property type="protein sequence ID" value="ERM92162.1"/>
    <property type="molecule type" value="Genomic_DNA"/>
</dbReference>
<dbReference type="RefSeq" id="WP_022587850.1">
    <property type="nucleotide sequence ID" value="NZ_AXDC01000014.1"/>
</dbReference>
<organism evidence="6 7">
    <name type="scientific">Caldanaerobacter subterraneus subsp. yonseiensis KB-1</name>
    <dbReference type="NCBI Taxonomy" id="1388761"/>
    <lineage>
        <taxon>Bacteria</taxon>
        <taxon>Bacillati</taxon>
        <taxon>Bacillota</taxon>
        <taxon>Clostridia</taxon>
        <taxon>Thermoanaerobacterales</taxon>
        <taxon>Thermoanaerobacteraceae</taxon>
        <taxon>Caldanaerobacter</taxon>
    </lineage>
</organism>
<sequence>MRKVITPSDAFATYERAFWAGSPGEVEDLLREMLNVQVAVVKDKNSAEEALRQGKRLKTISVSYSIFLNKFRSKVVKTVYQLEPSTHKNQDFLVEVKSEEKICPNHTYVLLAQEAGYSPEKGLTFEGDGQETGFESQPDAETREKTTTGRFQNWEDHAKGAWERSIRITKLYRPFVERWAKEVFNLDNEGLQSFVDSLEWAMQIAVYFHDIGKLNKKWQEIMWENELKIINNKSRNSYIARTSPLNSSTQKNELKKPPFHAPFAYPFLRFLLRGILGDYRFLDKLALAAARHHSLEVTGAIERNKFEWDEWDGAKADEWLQDQIRTLLDFSEKEAEGMEKILDEASRKIAEESEADEPPGPTDDFYFLYCVTNRLVKICDWEDAGGIDIELR</sequence>
<dbReference type="GO" id="GO:0051607">
    <property type="term" value="P:defense response to virus"/>
    <property type="evidence" value="ECO:0007669"/>
    <property type="project" value="UniProtKB-KW"/>
</dbReference>
<comment type="caution">
    <text evidence="6">The sequence shown here is derived from an EMBL/GenBank/DDBJ whole genome shotgun (WGS) entry which is preliminary data.</text>
</comment>
<evidence type="ECO:0000256" key="4">
    <source>
        <dbReference type="SAM" id="Coils"/>
    </source>
</evidence>